<dbReference type="Pfam" id="PF08240">
    <property type="entry name" value="ADH_N"/>
    <property type="match status" value="1"/>
</dbReference>
<dbReference type="EMBL" id="JBHSPA010000062">
    <property type="protein sequence ID" value="MFC5831248.1"/>
    <property type="molecule type" value="Genomic_DNA"/>
</dbReference>
<dbReference type="SMART" id="SM00829">
    <property type="entry name" value="PKS_ER"/>
    <property type="match status" value="1"/>
</dbReference>
<accession>A0ABW1D1Z9</accession>
<gene>
    <name evidence="3" type="ORF">ACFPZ3_45985</name>
</gene>
<dbReference type="Pfam" id="PF13602">
    <property type="entry name" value="ADH_zinc_N_2"/>
    <property type="match status" value="1"/>
</dbReference>
<dbReference type="InterPro" id="IPR051397">
    <property type="entry name" value="Zn-ADH-like_protein"/>
</dbReference>
<reference evidence="4" key="1">
    <citation type="journal article" date="2019" name="Int. J. Syst. Evol. Microbiol.">
        <title>The Global Catalogue of Microorganisms (GCM) 10K type strain sequencing project: providing services to taxonomists for standard genome sequencing and annotation.</title>
        <authorList>
            <consortium name="The Broad Institute Genomics Platform"/>
            <consortium name="The Broad Institute Genome Sequencing Center for Infectious Disease"/>
            <person name="Wu L."/>
            <person name="Ma J."/>
        </authorList>
    </citation>
    <scope>NUCLEOTIDE SEQUENCE [LARGE SCALE GENOMIC DNA]</scope>
    <source>
        <strain evidence="4">CCUG 53903</strain>
    </source>
</reference>
<dbReference type="SUPFAM" id="SSF50129">
    <property type="entry name" value="GroES-like"/>
    <property type="match status" value="1"/>
</dbReference>
<evidence type="ECO:0000259" key="2">
    <source>
        <dbReference type="SMART" id="SM00829"/>
    </source>
</evidence>
<organism evidence="3 4">
    <name type="scientific">Nonomuraea insulae</name>
    <dbReference type="NCBI Taxonomy" id="1616787"/>
    <lineage>
        <taxon>Bacteria</taxon>
        <taxon>Bacillati</taxon>
        <taxon>Actinomycetota</taxon>
        <taxon>Actinomycetes</taxon>
        <taxon>Streptosporangiales</taxon>
        <taxon>Streptosporangiaceae</taxon>
        <taxon>Nonomuraea</taxon>
    </lineage>
</organism>
<evidence type="ECO:0000313" key="3">
    <source>
        <dbReference type="EMBL" id="MFC5831248.1"/>
    </source>
</evidence>
<dbReference type="InterPro" id="IPR020843">
    <property type="entry name" value="ER"/>
</dbReference>
<dbReference type="InterPro" id="IPR013154">
    <property type="entry name" value="ADH-like_N"/>
</dbReference>
<feature type="domain" description="Enoyl reductase (ER)" evidence="2">
    <location>
        <begin position="12"/>
        <end position="291"/>
    </location>
</feature>
<feature type="region of interest" description="Disordered" evidence="1">
    <location>
        <begin position="1"/>
        <end position="20"/>
    </location>
</feature>
<dbReference type="CDD" id="cd08270">
    <property type="entry name" value="MDR4"/>
    <property type="match status" value="1"/>
</dbReference>
<dbReference type="Gene3D" id="3.90.180.10">
    <property type="entry name" value="Medium-chain alcohol dehydrogenases, catalytic domain"/>
    <property type="match status" value="1"/>
</dbReference>
<dbReference type="PANTHER" id="PTHR43677:SF11">
    <property type="entry name" value="ZINC-CONTAINING ALCOHOL DEHYDROGENASE"/>
    <property type="match status" value="1"/>
</dbReference>
<comment type="caution">
    <text evidence="3">The sequence shown here is derived from an EMBL/GenBank/DDBJ whole genome shotgun (WGS) entry which is preliminary data.</text>
</comment>
<dbReference type="InterPro" id="IPR011032">
    <property type="entry name" value="GroES-like_sf"/>
</dbReference>
<evidence type="ECO:0000256" key="1">
    <source>
        <dbReference type="SAM" id="MobiDB-lite"/>
    </source>
</evidence>
<keyword evidence="4" id="KW-1185">Reference proteome</keyword>
<name>A0ABW1D1Z9_9ACTN</name>
<sequence>MRALVAGAGGRGRHAEVPEPVPGPGQALIEVHHVAVNHSELRHMDRLPIGTALGYDAAGVVLRPAADGTGPEKGARVAAFGAGAWAERAAFDTDALAVVPEQVPLTQAAALPMAGLTALRSLRAAGAGPGSRVLVTGASGAVGRLAVQLATLAGAHVIASVRTPGRVPTAWNQVVGLDGIDPVDVVIESVGGPALVQAWGLLKPGGNLQSIGWASGEPAVFPWNSTFSLGAARTLQSFGDVASPAADLSHLLTLMAAGDLSVEVGWHGSWERLEEAGAAQLDPATSGKVTLEIDHRPT</sequence>
<evidence type="ECO:0000313" key="4">
    <source>
        <dbReference type="Proteomes" id="UP001596058"/>
    </source>
</evidence>
<dbReference type="InterPro" id="IPR036291">
    <property type="entry name" value="NAD(P)-bd_dom_sf"/>
</dbReference>
<dbReference type="SUPFAM" id="SSF51735">
    <property type="entry name" value="NAD(P)-binding Rossmann-fold domains"/>
    <property type="match status" value="1"/>
</dbReference>
<dbReference type="Proteomes" id="UP001596058">
    <property type="component" value="Unassembled WGS sequence"/>
</dbReference>
<dbReference type="PANTHER" id="PTHR43677">
    <property type="entry name" value="SHORT-CHAIN DEHYDROGENASE/REDUCTASE"/>
    <property type="match status" value="1"/>
</dbReference>
<protein>
    <submittedName>
        <fullName evidence="3">Zinc-binding dehydrogenase</fullName>
    </submittedName>
</protein>
<dbReference type="RefSeq" id="WP_379520724.1">
    <property type="nucleotide sequence ID" value="NZ_JBHSPA010000062.1"/>
</dbReference>
<proteinExistence type="predicted"/>